<keyword evidence="3" id="KW-1185">Reference proteome</keyword>
<accession>M7TIG6</accession>
<dbReference type="Pfam" id="PF00300">
    <property type="entry name" value="His_Phos_1"/>
    <property type="match status" value="1"/>
</dbReference>
<organism evidence="2 3">
    <name type="scientific">Eutypa lata (strain UCR-EL1)</name>
    <name type="common">Grapevine dieback disease fungus</name>
    <name type="synonym">Eutypa armeniacae</name>
    <dbReference type="NCBI Taxonomy" id="1287681"/>
    <lineage>
        <taxon>Eukaryota</taxon>
        <taxon>Fungi</taxon>
        <taxon>Dikarya</taxon>
        <taxon>Ascomycota</taxon>
        <taxon>Pezizomycotina</taxon>
        <taxon>Sordariomycetes</taxon>
        <taxon>Xylariomycetidae</taxon>
        <taxon>Xylariales</taxon>
        <taxon>Diatrypaceae</taxon>
        <taxon>Eutypa</taxon>
    </lineage>
</organism>
<name>M7TIG6_EUTLA</name>
<evidence type="ECO:0000313" key="2">
    <source>
        <dbReference type="EMBL" id="EMR69746.1"/>
    </source>
</evidence>
<dbReference type="eggNOG" id="KOG4754">
    <property type="taxonomic scope" value="Eukaryota"/>
</dbReference>
<dbReference type="PANTHER" id="PTHR48100">
    <property type="entry name" value="BROAD-SPECIFICITY PHOSPHATASE YOR283W-RELATED"/>
    <property type="match status" value="1"/>
</dbReference>
<dbReference type="OMA" id="ITHGVFM"/>
<dbReference type="Proteomes" id="UP000012174">
    <property type="component" value="Unassembled WGS sequence"/>
</dbReference>
<dbReference type="GO" id="GO:0016791">
    <property type="term" value="F:phosphatase activity"/>
    <property type="evidence" value="ECO:0007669"/>
    <property type="project" value="TreeGrafter"/>
</dbReference>
<protein>
    <submittedName>
        <fullName evidence="2">Putative phosphoglycerate mutase family protein</fullName>
    </submittedName>
</protein>
<dbReference type="AlphaFoldDB" id="M7TIG6"/>
<proteinExistence type="predicted"/>
<feature type="compositionally biased region" description="Basic residues" evidence="1">
    <location>
        <begin position="85"/>
        <end position="95"/>
    </location>
</feature>
<dbReference type="HOGENOM" id="CLU_039184_1_0_1"/>
<evidence type="ECO:0000256" key="1">
    <source>
        <dbReference type="SAM" id="MobiDB-lite"/>
    </source>
</evidence>
<dbReference type="EMBL" id="KB706023">
    <property type="protein sequence ID" value="EMR69746.1"/>
    <property type="molecule type" value="Genomic_DNA"/>
</dbReference>
<dbReference type="InterPro" id="IPR029033">
    <property type="entry name" value="His_PPase_superfam"/>
</dbReference>
<evidence type="ECO:0000313" key="3">
    <source>
        <dbReference type="Proteomes" id="UP000012174"/>
    </source>
</evidence>
<dbReference type="KEGG" id="ela:UCREL1_3223"/>
<dbReference type="CDD" id="cd07067">
    <property type="entry name" value="HP_PGM_like"/>
    <property type="match status" value="1"/>
</dbReference>
<dbReference type="PANTHER" id="PTHR48100:SF54">
    <property type="entry name" value="PHOSPHATASE SPAC5H10.03-RELATED"/>
    <property type="match status" value="1"/>
</dbReference>
<reference evidence="3" key="1">
    <citation type="journal article" date="2013" name="Genome Announc.">
        <title>Draft genome sequence of the grapevine dieback fungus Eutypa lata UCR-EL1.</title>
        <authorList>
            <person name="Blanco-Ulate B."/>
            <person name="Rolshausen P.E."/>
            <person name="Cantu D."/>
        </authorList>
    </citation>
    <scope>NUCLEOTIDE SEQUENCE [LARGE SCALE GENOMIC DNA]</scope>
    <source>
        <strain evidence="3">UCR-EL1</strain>
    </source>
</reference>
<feature type="region of interest" description="Disordered" evidence="1">
    <location>
        <begin position="174"/>
        <end position="216"/>
    </location>
</feature>
<dbReference type="InterPro" id="IPR013078">
    <property type="entry name" value="His_Pase_superF_clade-1"/>
</dbReference>
<gene>
    <name evidence="2" type="ORF">UCREL1_3223</name>
</gene>
<dbReference type="OrthoDB" id="496981at2759"/>
<sequence>MALPTITIDIIRHAEAQHNILGSHIRDPPLTAAGRAQSRELARGFPYSRQVARVVASPLRRTIETATVAFADSVLRAPSSPGRQKQQKKQQKKPKKILLLPELQEVNPYPSSTGSSPDALSAACGNELVDWTGLDPQWFLKGPDTDFAPIPEKVEERARRARVYLRELARTVVGERNNNNNNNNNDDDKDGGGGGSSSSSHDTNDGDGDDSNGPHIVVVTHGEFAHWLTGDFVGVDHRHNTGWWNAEFRSYRFAGPPDLHEGDTEAALVETARSRDMRRAYSFSAEKPPTLAENASFKAVATKRVLAYAAVQEEEEWEDVDADVRNEVGEVVQSEEEREVVVVGR</sequence>
<dbReference type="Gene3D" id="3.40.50.1240">
    <property type="entry name" value="Phosphoglycerate mutase-like"/>
    <property type="match status" value="1"/>
</dbReference>
<dbReference type="SUPFAM" id="SSF53254">
    <property type="entry name" value="Phosphoglycerate mutase-like"/>
    <property type="match status" value="1"/>
</dbReference>
<dbReference type="GO" id="GO:0005737">
    <property type="term" value="C:cytoplasm"/>
    <property type="evidence" value="ECO:0007669"/>
    <property type="project" value="TreeGrafter"/>
</dbReference>
<feature type="region of interest" description="Disordered" evidence="1">
    <location>
        <begin position="76"/>
        <end position="95"/>
    </location>
</feature>
<dbReference type="InterPro" id="IPR050275">
    <property type="entry name" value="PGM_Phosphatase"/>
</dbReference>
<dbReference type="SMART" id="SM00855">
    <property type="entry name" value="PGAM"/>
    <property type="match status" value="1"/>
</dbReference>